<evidence type="ECO:0000313" key="2">
    <source>
        <dbReference type="EMBL" id="QAY62716.1"/>
    </source>
</evidence>
<dbReference type="PANTHER" id="PTHR43130">
    <property type="entry name" value="ARAC-FAMILY TRANSCRIPTIONAL REGULATOR"/>
    <property type="match status" value="1"/>
</dbReference>
<accession>A0A4P6EKP2</accession>
<dbReference type="AlphaFoldDB" id="A0A4P6EKP2"/>
<gene>
    <name evidence="2" type="ORF">ET495_04955</name>
</gene>
<protein>
    <submittedName>
        <fullName evidence="2">DJ-1/PfpI family protein</fullName>
    </submittedName>
</protein>
<dbReference type="Pfam" id="PF01965">
    <property type="entry name" value="DJ-1_PfpI"/>
    <property type="match status" value="1"/>
</dbReference>
<keyword evidence="3" id="KW-1185">Reference proteome</keyword>
<evidence type="ECO:0000259" key="1">
    <source>
        <dbReference type="Pfam" id="PF01965"/>
    </source>
</evidence>
<dbReference type="SUPFAM" id="SSF52317">
    <property type="entry name" value="Class I glutamine amidotransferase-like"/>
    <property type="match status" value="1"/>
</dbReference>
<dbReference type="InterPro" id="IPR029062">
    <property type="entry name" value="Class_I_gatase-like"/>
</dbReference>
<dbReference type="RefSeq" id="WP_129203115.1">
    <property type="nucleotide sequence ID" value="NZ_CP035495.1"/>
</dbReference>
<dbReference type="EMBL" id="CP035495">
    <property type="protein sequence ID" value="QAY62716.1"/>
    <property type="molecule type" value="Genomic_DNA"/>
</dbReference>
<evidence type="ECO:0000313" key="3">
    <source>
        <dbReference type="Proteomes" id="UP000291758"/>
    </source>
</evidence>
<proteinExistence type="predicted"/>
<name>A0A4P6EKP2_9MICO</name>
<feature type="domain" description="DJ-1/PfpI" evidence="1">
    <location>
        <begin position="5"/>
        <end position="169"/>
    </location>
</feature>
<dbReference type="PANTHER" id="PTHR43130:SF15">
    <property type="entry name" value="THIJ_PFPI FAMILY PROTEIN (AFU_ORTHOLOGUE AFUA_5G14240)"/>
    <property type="match status" value="1"/>
</dbReference>
<dbReference type="Proteomes" id="UP000291758">
    <property type="component" value="Chromosome"/>
</dbReference>
<sequence length="204" mass="21630">MTTRRIDVVLFDGFELLDVFGPVQLWSVLGDAVDVALVGPARGPVRSSQGTRVEVTTAYADAPPPDVVLVPGGAGTRALVHDAGFLAWLARWSADASLVTSVCTGSAVLAAAGLLDGYRATSNKYAFGWASTHGDDVAWVPQARWVEDRDRWTSSGVAAGMDMTVALIRHLFGPQAAEAAATFTELDVHRDPGWDPFASRHGLV</sequence>
<dbReference type="KEGG" id="xyl:ET495_04955"/>
<dbReference type="InterPro" id="IPR052158">
    <property type="entry name" value="INH-QAR"/>
</dbReference>
<dbReference type="CDD" id="cd03139">
    <property type="entry name" value="GATase1_PfpI_2"/>
    <property type="match status" value="1"/>
</dbReference>
<organism evidence="2 3">
    <name type="scientific">Xylanimonas allomyrinae</name>
    <dbReference type="NCBI Taxonomy" id="2509459"/>
    <lineage>
        <taxon>Bacteria</taxon>
        <taxon>Bacillati</taxon>
        <taxon>Actinomycetota</taxon>
        <taxon>Actinomycetes</taxon>
        <taxon>Micrococcales</taxon>
        <taxon>Promicromonosporaceae</taxon>
        <taxon>Xylanimonas</taxon>
    </lineage>
</organism>
<dbReference type="OrthoDB" id="3992151at2"/>
<reference evidence="2 3" key="1">
    <citation type="submission" date="2019-01" db="EMBL/GenBank/DDBJ databases">
        <title>Genome sequencing of strain 2JSPR-7.</title>
        <authorList>
            <person name="Heo J."/>
            <person name="Kim S.-J."/>
            <person name="Kim J.-S."/>
            <person name="Hong S.-B."/>
            <person name="Kwon S.-W."/>
        </authorList>
    </citation>
    <scope>NUCLEOTIDE SEQUENCE [LARGE SCALE GENOMIC DNA]</scope>
    <source>
        <strain evidence="2 3">2JSPR-7</strain>
    </source>
</reference>
<dbReference type="Gene3D" id="3.40.50.880">
    <property type="match status" value="1"/>
</dbReference>
<dbReference type="InterPro" id="IPR002818">
    <property type="entry name" value="DJ-1/PfpI"/>
</dbReference>